<feature type="non-terminal residue" evidence="1">
    <location>
        <position position="133"/>
    </location>
</feature>
<dbReference type="PANTHER" id="PTHR16260">
    <property type="entry name" value="SIMILAR TO 1700123O20RIK PROTEIN"/>
    <property type="match status" value="1"/>
</dbReference>
<gene>
    <name evidence="1" type="ORF">DAT39_020630</name>
</gene>
<evidence type="ECO:0000313" key="2">
    <source>
        <dbReference type="Proteomes" id="UP000727407"/>
    </source>
</evidence>
<dbReference type="Proteomes" id="UP000727407">
    <property type="component" value="Unassembled WGS sequence"/>
</dbReference>
<reference evidence="1" key="1">
    <citation type="submission" date="2020-07" db="EMBL/GenBank/DDBJ databases">
        <title>Clarias magur genome sequencing, assembly and annotation.</title>
        <authorList>
            <person name="Kushwaha B."/>
            <person name="Kumar R."/>
            <person name="Das P."/>
            <person name="Joshi C.G."/>
            <person name="Kumar D."/>
            <person name="Nagpure N.S."/>
            <person name="Pandey M."/>
            <person name="Agarwal S."/>
            <person name="Srivastava S."/>
            <person name="Singh M."/>
            <person name="Sahoo L."/>
            <person name="Jayasankar P."/>
            <person name="Meher P.K."/>
            <person name="Koringa P.G."/>
            <person name="Iquebal M.A."/>
            <person name="Das S.P."/>
            <person name="Bit A."/>
            <person name="Patnaik S."/>
            <person name="Patel N."/>
            <person name="Shah T.M."/>
            <person name="Hinsu A."/>
            <person name="Jena J.K."/>
        </authorList>
    </citation>
    <scope>NUCLEOTIDE SEQUENCE</scope>
    <source>
        <strain evidence="1">CIFAMagur01</strain>
        <tissue evidence="1">Testis</tissue>
    </source>
</reference>
<dbReference type="InterPro" id="IPR028019">
    <property type="entry name" value="DUF4508"/>
</dbReference>
<keyword evidence="2" id="KW-1185">Reference proteome</keyword>
<accession>A0A8J4U5F0</accession>
<dbReference type="Pfam" id="PF14969">
    <property type="entry name" value="DUF4508"/>
    <property type="match status" value="1"/>
</dbReference>
<dbReference type="OrthoDB" id="6514241at2759"/>
<proteinExistence type="predicted"/>
<evidence type="ECO:0000313" key="1">
    <source>
        <dbReference type="EMBL" id="KAF5889672.1"/>
    </source>
</evidence>
<dbReference type="PANTHER" id="PTHR16260:SF3">
    <property type="entry name" value="CHROMOSOME 14 OPEN READING FRAME 119-LIKE-RELATED"/>
    <property type="match status" value="1"/>
</dbReference>
<name>A0A8J4U5F0_CLAMG</name>
<protein>
    <submittedName>
        <fullName evidence="1">Uncharacterized protein</fullName>
    </submittedName>
</protein>
<dbReference type="EMBL" id="QNUK01000780">
    <property type="protein sequence ID" value="KAF5889672.1"/>
    <property type="molecule type" value="Genomic_DNA"/>
</dbReference>
<dbReference type="AlphaFoldDB" id="A0A8J4U5F0"/>
<comment type="caution">
    <text evidence="1">The sequence shown here is derived from an EMBL/GenBank/DDBJ whole genome shotgun (WGS) entry which is preliminary data.</text>
</comment>
<sequence>IMAWFHHAMQDASLPQSHSMKNHAFLESNPRSAIPVALSEGHALPQLLQSSNTSYPIASNEMVCPREGEQISSLNQTDGPLPMSYVTLQEQRCVINWFLGWGPPQKECFLQDLISKAVPGKVCSLLEHLNKLQ</sequence>
<organism evidence="1 2">
    <name type="scientific">Clarias magur</name>
    <name type="common">Asian catfish</name>
    <name type="synonym">Macropteronotus magur</name>
    <dbReference type="NCBI Taxonomy" id="1594786"/>
    <lineage>
        <taxon>Eukaryota</taxon>
        <taxon>Metazoa</taxon>
        <taxon>Chordata</taxon>
        <taxon>Craniata</taxon>
        <taxon>Vertebrata</taxon>
        <taxon>Euteleostomi</taxon>
        <taxon>Actinopterygii</taxon>
        <taxon>Neopterygii</taxon>
        <taxon>Teleostei</taxon>
        <taxon>Ostariophysi</taxon>
        <taxon>Siluriformes</taxon>
        <taxon>Clariidae</taxon>
        <taxon>Clarias</taxon>
    </lineage>
</organism>
<feature type="non-terminal residue" evidence="1">
    <location>
        <position position="1"/>
    </location>
</feature>